<dbReference type="InterPro" id="IPR031100">
    <property type="entry name" value="LOG_fam"/>
</dbReference>
<evidence type="ECO:0000256" key="2">
    <source>
        <dbReference type="RuleBase" id="RU363015"/>
    </source>
</evidence>
<organism evidence="3 4">
    <name type="scientific">Advenella kashmirensis</name>
    <dbReference type="NCBI Taxonomy" id="310575"/>
    <lineage>
        <taxon>Bacteria</taxon>
        <taxon>Pseudomonadati</taxon>
        <taxon>Pseudomonadota</taxon>
        <taxon>Betaproteobacteria</taxon>
        <taxon>Burkholderiales</taxon>
        <taxon>Alcaligenaceae</taxon>
    </lineage>
</organism>
<name>A0A356LDM1_9BURK</name>
<keyword evidence="2" id="KW-0378">Hydrolase</keyword>
<dbReference type="AlphaFoldDB" id="A0A356LDM1"/>
<dbReference type="GO" id="GO:0008714">
    <property type="term" value="F:AMP nucleosidase activity"/>
    <property type="evidence" value="ECO:0007669"/>
    <property type="project" value="UniProtKB-EC"/>
</dbReference>
<dbReference type="SUPFAM" id="SSF102405">
    <property type="entry name" value="MCP/YpsA-like"/>
    <property type="match status" value="1"/>
</dbReference>
<gene>
    <name evidence="3" type="ORF">DD666_04515</name>
</gene>
<protein>
    <recommendedName>
        <fullName evidence="2">Cytokinin riboside 5'-monophosphate phosphoribohydrolase</fullName>
        <ecNumber evidence="2">3.2.2.n1</ecNumber>
    </recommendedName>
</protein>
<dbReference type="PANTHER" id="PTHR43393:SF2">
    <property type="entry name" value="CYTOKININ RIBOSIDE 5'-MONOPHOSPHATE PHOSPHORIBOHYDROLASE"/>
    <property type="match status" value="1"/>
</dbReference>
<comment type="caution">
    <text evidence="3">The sequence shown here is derived from an EMBL/GenBank/DDBJ whole genome shotgun (WGS) entry which is preliminary data.</text>
</comment>
<comment type="catalytic activity">
    <reaction evidence="1">
        <text>AMP + H2O = D-ribose 5-phosphate + adenine</text>
        <dbReference type="Rhea" id="RHEA:20129"/>
        <dbReference type="ChEBI" id="CHEBI:15377"/>
        <dbReference type="ChEBI" id="CHEBI:16708"/>
        <dbReference type="ChEBI" id="CHEBI:78346"/>
        <dbReference type="ChEBI" id="CHEBI:456215"/>
        <dbReference type="EC" id="3.2.2.4"/>
    </reaction>
</comment>
<dbReference type="Gene3D" id="3.40.50.450">
    <property type="match status" value="1"/>
</dbReference>
<dbReference type="NCBIfam" id="TIGR00730">
    <property type="entry name" value="Rossman fold protein, TIGR00730 family"/>
    <property type="match status" value="1"/>
</dbReference>
<accession>A0A356LDM1</accession>
<comment type="similarity">
    <text evidence="2">Belongs to the LOG family.</text>
</comment>
<dbReference type="EC" id="3.2.2.n1" evidence="2"/>
<dbReference type="EMBL" id="DOEK01000007">
    <property type="protein sequence ID" value="HBP28661.1"/>
    <property type="molecule type" value="Genomic_DNA"/>
</dbReference>
<reference evidence="3 4" key="1">
    <citation type="journal article" date="2018" name="Nat. Biotechnol.">
        <title>A standardized bacterial taxonomy based on genome phylogeny substantially revises the tree of life.</title>
        <authorList>
            <person name="Parks D.H."/>
            <person name="Chuvochina M."/>
            <person name="Waite D.W."/>
            <person name="Rinke C."/>
            <person name="Skarshewski A."/>
            <person name="Chaumeil P.A."/>
            <person name="Hugenholtz P."/>
        </authorList>
    </citation>
    <scope>NUCLEOTIDE SEQUENCE [LARGE SCALE GENOMIC DNA]</scope>
    <source>
        <strain evidence="3">UBA10707</strain>
    </source>
</reference>
<dbReference type="InterPro" id="IPR052341">
    <property type="entry name" value="LOG_family_nucleotidases"/>
</dbReference>
<sequence>MSVTKATTIQGQINEITDELLTAADHLKDLTAAVSIFGSARIRSDSPYYTKTQEISGRLAKAGFNVISGGGPGIMEAANKGCHEAGGTSIGLNIELPHEQKDNRYQTDSLYFKYFVSRKTTFFMNSAGYIIMPGGFGTLDEMFEALTLIQTGKASKAPVVFVGTEFWQGLMDWIRNQLVVNKLISEHDLDLFIVEDDPQKVVEHIQTKHQQYVLDASCVGLC</sequence>
<evidence type="ECO:0000313" key="4">
    <source>
        <dbReference type="Proteomes" id="UP000264036"/>
    </source>
</evidence>
<evidence type="ECO:0000256" key="1">
    <source>
        <dbReference type="ARBA" id="ARBA00000274"/>
    </source>
</evidence>
<dbReference type="Proteomes" id="UP000264036">
    <property type="component" value="Unassembled WGS sequence"/>
</dbReference>
<dbReference type="InterPro" id="IPR005269">
    <property type="entry name" value="LOG"/>
</dbReference>
<dbReference type="Pfam" id="PF03641">
    <property type="entry name" value="Lysine_decarbox"/>
    <property type="match status" value="1"/>
</dbReference>
<keyword evidence="2" id="KW-0203">Cytokinin biosynthesis</keyword>
<proteinExistence type="inferred from homology"/>
<dbReference type="PANTHER" id="PTHR43393">
    <property type="entry name" value="CYTOKININ RIBOSIDE 5'-MONOPHOSPHATE PHOSPHORIBOHYDROLASE"/>
    <property type="match status" value="1"/>
</dbReference>
<dbReference type="GO" id="GO:0005829">
    <property type="term" value="C:cytosol"/>
    <property type="evidence" value="ECO:0007669"/>
    <property type="project" value="TreeGrafter"/>
</dbReference>
<dbReference type="GO" id="GO:0009691">
    <property type="term" value="P:cytokinin biosynthetic process"/>
    <property type="evidence" value="ECO:0007669"/>
    <property type="project" value="UniProtKB-UniRule"/>
</dbReference>
<evidence type="ECO:0000313" key="3">
    <source>
        <dbReference type="EMBL" id="HBP28661.1"/>
    </source>
</evidence>